<evidence type="ECO:0000313" key="1">
    <source>
        <dbReference type="EMBL" id="SVA44946.1"/>
    </source>
</evidence>
<reference evidence="1" key="1">
    <citation type="submission" date="2018-05" db="EMBL/GenBank/DDBJ databases">
        <authorList>
            <person name="Lanie J.A."/>
            <person name="Ng W.-L."/>
            <person name="Kazmierczak K.M."/>
            <person name="Andrzejewski T.M."/>
            <person name="Davidsen T.M."/>
            <person name="Wayne K.J."/>
            <person name="Tettelin H."/>
            <person name="Glass J.I."/>
            <person name="Rusch D."/>
            <person name="Podicherti R."/>
            <person name="Tsui H.-C.T."/>
            <person name="Winkler M.E."/>
        </authorList>
    </citation>
    <scope>NUCLEOTIDE SEQUENCE</scope>
</reference>
<name>A0A381VXD3_9ZZZZ</name>
<sequence length="54" mass="6248">MIFTIAVMLLLVGLIASIFLWQKFYNPGQLCAKCYRVLPLDVRDCPWCNEPVDE</sequence>
<organism evidence="1">
    <name type="scientific">marine metagenome</name>
    <dbReference type="NCBI Taxonomy" id="408172"/>
    <lineage>
        <taxon>unclassified sequences</taxon>
        <taxon>metagenomes</taxon>
        <taxon>ecological metagenomes</taxon>
    </lineage>
</organism>
<proteinExistence type="predicted"/>
<dbReference type="EMBL" id="UINC01010071">
    <property type="protein sequence ID" value="SVA44946.1"/>
    <property type="molecule type" value="Genomic_DNA"/>
</dbReference>
<dbReference type="AlphaFoldDB" id="A0A381VXD3"/>
<evidence type="ECO:0008006" key="2">
    <source>
        <dbReference type="Google" id="ProtNLM"/>
    </source>
</evidence>
<gene>
    <name evidence="1" type="ORF">METZ01_LOCUS97800</name>
</gene>
<protein>
    <recommendedName>
        <fullName evidence="2">Zinc ribbon domain-containing protein</fullName>
    </recommendedName>
</protein>
<accession>A0A381VXD3</accession>